<protein>
    <submittedName>
        <fullName evidence="1">Uncharacterized protein</fullName>
    </submittedName>
</protein>
<name>A0A6C0KXP0_9ZZZZ</name>
<organism evidence="1">
    <name type="scientific">viral metagenome</name>
    <dbReference type="NCBI Taxonomy" id="1070528"/>
    <lineage>
        <taxon>unclassified sequences</taxon>
        <taxon>metagenomes</taxon>
        <taxon>organismal metagenomes</taxon>
    </lineage>
</organism>
<reference evidence="1" key="1">
    <citation type="journal article" date="2020" name="Nature">
        <title>Giant virus diversity and host interactions through global metagenomics.</title>
        <authorList>
            <person name="Schulz F."/>
            <person name="Roux S."/>
            <person name="Paez-Espino D."/>
            <person name="Jungbluth S."/>
            <person name="Walsh D.A."/>
            <person name="Denef V.J."/>
            <person name="McMahon K.D."/>
            <person name="Konstantinidis K.T."/>
            <person name="Eloe-Fadrosh E.A."/>
            <person name="Kyrpides N.C."/>
            <person name="Woyke T."/>
        </authorList>
    </citation>
    <scope>NUCLEOTIDE SEQUENCE</scope>
    <source>
        <strain evidence="1">GVMAG-S-3300013094-109</strain>
    </source>
</reference>
<evidence type="ECO:0000313" key="1">
    <source>
        <dbReference type="EMBL" id="QHU21264.1"/>
    </source>
</evidence>
<dbReference type="EMBL" id="MN740989">
    <property type="protein sequence ID" value="QHU21264.1"/>
    <property type="molecule type" value="Genomic_DNA"/>
</dbReference>
<sequence length="214" mass="24009">MIALIILILVTFLSGLYFCSNYTSSKALEGLTNNSNNKFRCPNILLQKGPKFYLYNSEVAMVPGVNPIEFDNLEDYTEFIEWQRSKGIRCPVLYLQNTYDAQGESVYKIRPSVTEPQGGLPPAITTIPTAPNPTLLIDATRNDKPYNTNSLPAYDQTDFYVGSTTPLDTMQNETEENLLYSPNPMDDNWGGQKYTQSLVDSGYYIGNEVSINLP</sequence>
<accession>A0A6C0KXP0</accession>
<proteinExistence type="predicted"/>
<dbReference type="AlphaFoldDB" id="A0A6C0KXP0"/>